<dbReference type="RefSeq" id="WP_129213460.1">
    <property type="nucleotide sequence ID" value="NZ_REGR01000014.1"/>
</dbReference>
<evidence type="ECO:0000313" key="2">
    <source>
        <dbReference type="Proteomes" id="UP000290682"/>
    </source>
</evidence>
<dbReference type="Proteomes" id="UP000290682">
    <property type="component" value="Unassembled WGS sequence"/>
</dbReference>
<sequence length="74" mass="8456">MNGQELPAKGANKIDVHELHKLVSKWEHNARRAFEDAKFEKDPMGKRLIEHGAMCYFNCSQALKRALVDLPPQP</sequence>
<accession>A0ABY0FAK6</accession>
<name>A0ABY0FAK6_9NEIS</name>
<keyword evidence="2" id="KW-1185">Reference proteome</keyword>
<proteinExistence type="predicted"/>
<comment type="caution">
    <text evidence="1">The sequence shown here is derived from an EMBL/GenBank/DDBJ whole genome shotgun (WGS) entry which is preliminary data.</text>
</comment>
<organism evidence="1 2">
    <name type="scientific">Crenobacter cavernae</name>
    <dbReference type="NCBI Taxonomy" id="2290923"/>
    <lineage>
        <taxon>Bacteria</taxon>
        <taxon>Pseudomonadati</taxon>
        <taxon>Pseudomonadota</taxon>
        <taxon>Betaproteobacteria</taxon>
        <taxon>Neisseriales</taxon>
        <taxon>Neisseriaceae</taxon>
        <taxon>Crenobacter</taxon>
    </lineage>
</organism>
<protein>
    <recommendedName>
        <fullName evidence="3">HEPN domain-containing protein</fullName>
    </recommendedName>
</protein>
<reference evidence="1 2" key="1">
    <citation type="submission" date="2018-10" db="EMBL/GenBank/DDBJ databases">
        <title>Draft genome of Fastidiocella sp. strain 375T, a bacterium isolated from a karstic cave dripping water.</title>
        <authorList>
            <person name="Coelho C."/>
            <person name="Verissimo A."/>
            <person name="Tiago I."/>
        </authorList>
    </citation>
    <scope>NUCLEOTIDE SEQUENCE [LARGE SCALE GENOMIC DNA]</scope>
    <source>
        <strain evidence="1 2">CAVE-375</strain>
    </source>
</reference>
<gene>
    <name evidence="1" type="ORF">EBB06_12305</name>
</gene>
<dbReference type="EMBL" id="REGR01000014">
    <property type="protein sequence ID" value="RXZ42671.1"/>
    <property type="molecule type" value="Genomic_DNA"/>
</dbReference>
<evidence type="ECO:0000313" key="1">
    <source>
        <dbReference type="EMBL" id="RXZ42671.1"/>
    </source>
</evidence>
<evidence type="ECO:0008006" key="3">
    <source>
        <dbReference type="Google" id="ProtNLM"/>
    </source>
</evidence>